<reference evidence="1" key="1">
    <citation type="submission" date="2014-11" db="EMBL/GenBank/DDBJ databases">
        <authorList>
            <person name="Amaro Gonzalez C."/>
        </authorList>
    </citation>
    <scope>NUCLEOTIDE SEQUENCE</scope>
</reference>
<organism evidence="1">
    <name type="scientific">Anguilla anguilla</name>
    <name type="common">European freshwater eel</name>
    <name type="synonym">Muraena anguilla</name>
    <dbReference type="NCBI Taxonomy" id="7936"/>
    <lineage>
        <taxon>Eukaryota</taxon>
        <taxon>Metazoa</taxon>
        <taxon>Chordata</taxon>
        <taxon>Craniata</taxon>
        <taxon>Vertebrata</taxon>
        <taxon>Euteleostomi</taxon>
        <taxon>Actinopterygii</taxon>
        <taxon>Neopterygii</taxon>
        <taxon>Teleostei</taxon>
        <taxon>Anguilliformes</taxon>
        <taxon>Anguillidae</taxon>
        <taxon>Anguilla</taxon>
    </lineage>
</organism>
<accession>A0A0E9SMM6</accession>
<name>A0A0E9SMM6_ANGAN</name>
<proteinExistence type="predicted"/>
<evidence type="ECO:0000313" key="1">
    <source>
        <dbReference type="EMBL" id="JAH42487.1"/>
    </source>
</evidence>
<reference evidence="1" key="2">
    <citation type="journal article" date="2015" name="Fish Shellfish Immunol.">
        <title>Early steps in the European eel (Anguilla anguilla)-Vibrio vulnificus interaction in the gills: Role of the RtxA13 toxin.</title>
        <authorList>
            <person name="Callol A."/>
            <person name="Pajuelo D."/>
            <person name="Ebbesson L."/>
            <person name="Teles M."/>
            <person name="MacKenzie S."/>
            <person name="Amaro C."/>
        </authorList>
    </citation>
    <scope>NUCLEOTIDE SEQUENCE</scope>
</reference>
<dbReference type="EMBL" id="GBXM01066090">
    <property type="protein sequence ID" value="JAH42487.1"/>
    <property type="molecule type" value="Transcribed_RNA"/>
</dbReference>
<protein>
    <submittedName>
        <fullName evidence="1">Uncharacterized protein</fullName>
    </submittedName>
</protein>
<dbReference type="AlphaFoldDB" id="A0A0E9SMM6"/>
<sequence length="32" mass="3506">MVMWVNDLSLTTAVQQASRCSLLILGSNHTSE</sequence>